<protein>
    <submittedName>
        <fullName evidence="1">Uncharacterized protein</fullName>
    </submittedName>
</protein>
<evidence type="ECO:0000313" key="2">
    <source>
        <dbReference type="Proteomes" id="UP000517765"/>
    </source>
</evidence>
<evidence type="ECO:0000313" key="1">
    <source>
        <dbReference type="EMBL" id="MBB1258685.1"/>
    </source>
</evidence>
<reference evidence="2" key="1">
    <citation type="submission" date="2020-05" db="EMBL/GenBank/DDBJ databases">
        <title>Classification of alakaliphilic streptomycetes isolated from an alkaline soil next to Lonar Crater, India and a proposal for the recognition of Streptomyces alkaliterrae sp. nov.</title>
        <authorList>
            <person name="Golinska P."/>
        </authorList>
    </citation>
    <scope>NUCLEOTIDE SEQUENCE [LARGE SCALE GENOMIC DNA]</scope>
    <source>
        <strain evidence="2">OF8</strain>
    </source>
</reference>
<dbReference type="EMBL" id="JABJXA010000031">
    <property type="protein sequence ID" value="MBB1258685.1"/>
    <property type="molecule type" value="Genomic_DNA"/>
</dbReference>
<sequence length="50" mass="5931">MPTYPQYQPVRALRRCDRCGQPAQAARKVRGGWACHRTECVRRDDQEEQR</sequence>
<dbReference type="Proteomes" id="UP000517765">
    <property type="component" value="Unassembled WGS sequence"/>
</dbReference>
<proteinExistence type="predicted"/>
<organism evidence="1 2">
    <name type="scientific">Streptomyces alkaliterrae</name>
    <dbReference type="NCBI Taxonomy" id="2213162"/>
    <lineage>
        <taxon>Bacteria</taxon>
        <taxon>Bacillati</taxon>
        <taxon>Actinomycetota</taxon>
        <taxon>Actinomycetes</taxon>
        <taxon>Kitasatosporales</taxon>
        <taxon>Streptomycetaceae</taxon>
        <taxon>Streptomyces</taxon>
    </lineage>
</organism>
<accession>A0A7W3ZSE5</accession>
<name>A0A7W3ZSE5_9ACTN</name>
<comment type="caution">
    <text evidence="1">The sequence shown here is derived from an EMBL/GenBank/DDBJ whole genome shotgun (WGS) entry which is preliminary data.</text>
</comment>
<dbReference type="AlphaFoldDB" id="A0A7W3ZSE5"/>
<gene>
    <name evidence="1" type="ORF">H3147_07555</name>
</gene>
<dbReference type="RefSeq" id="WP_181356260.1">
    <property type="nucleotide sequence ID" value="NZ_JABJXA010000031.1"/>
</dbReference>